<dbReference type="InterPro" id="IPR011990">
    <property type="entry name" value="TPR-like_helical_dom_sf"/>
</dbReference>
<evidence type="ECO:0000313" key="9">
    <source>
        <dbReference type="EMBL" id="MFD2554823.1"/>
    </source>
</evidence>
<evidence type="ECO:0000256" key="5">
    <source>
        <dbReference type="ARBA" id="ARBA00023237"/>
    </source>
</evidence>
<dbReference type="SUPFAM" id="SSF48452">
    <property type="entry name" value="TPR-like"/>
    <property type="match status" value="1"/>
</dbReference>
<gene>
    <name evidence="9" type="ORF">ACFSQW_10505</name>
</gene>
<dbReference type="Pfam" id="PF14322">
    <property type="entry name" value="SusD-like_3"/>
    <property type="match status" value="1"/>
</dbReference>
<evidence type="ECO:0000256" key="3">
    <source>
        <dbReference type="ARBA" id="ARBA00022729"/>
    </source>
</evidence>
<evidence type="ECO:0000256" key="4">
    <source>
        <dbReference type="ARBA" id="ARBA00023136"/>
    </source>
</evidence>
<dbReference type="Pfam" id="PF07980">
    <property type="entry name" value="SusD_RagB"/>
    <property type="match status" value="1"/>
</dbReference>
<evidence type="ECO:0000256" key="2">
    <source>
        <dbReference type="ARBA" id="ARBA00006275"/>
    </source>
</evidence>
<dbReference type="InterPro" id="IPR012944">
    <property type="entry name" value="SusD_RagB_dom"/>
</dbReference>
<accession>A0ABW5L2M9</accession>
<feature type="domain" description="RagB/SusD" evidence="7">
    <location>
        <begin position="326"/>
        <end position="556"/>
    </location>
</feature>
<evidence type="ECO:0000256" key="1">
    <source>
        <dbReference type="ARBA" id="ARBA00004442"/>
    </source>
</evidence>
<evidence type="ECO:0000259" key="8">
    <source>
        <dbReference type="Pfam" id="PF14322"/>
    </source>
</evidence>
<dbReference type="InterPro" id="IPR033985">
    <property type="entry name" value="SusD-like_N"/>
</dbReference>
<dbReference type="Proteomes" id="UP001597440">
    <property type="component" value="Unassembled WGS sequence"/>
</dbReference>
<dbReference type="PROSITE" id="PS51257">
    <property type="entry name" value="PROKAR_LIPOPROTEIN"/>
    <property type="match status" value="1"/>
</dbReference>
<dbReference type="Gene3D" id="1.25.40.390">
    <property type="match status" value="1"/>
</dbReference>
<dbReference type="RefSeq" id="WP_210353212.1">
    <property type="nucleotide sequence ID" value="NZ_JAEQMU010000001.1"/>
</dbReference>
<comment type="similarity">
    <text evidence="2">Belongs to the SusD family.</text>
</comment>
<keyword evidence="3" id="KW-0732">Signal</keyword>
<keyword evidence="10" id="KW-1185">Reference proteome</keyword>
<feature type="region of interest" description="Disordered" evidence="6">
    <location>
        <begin position="75"/>
        <end position="99"/>
    </location>
</feature>
<reference evidence="10" key="1">
    <citation type="journal article" date="2019" name="Int. J. Syst. Evol. Microbiol.">
        <title>The Global Catalogue of Microorganisms (GCM) 10K type strain sequencing project: providing services to taxonomists for standard genome sequencing and annotation.</title>
        <authorList>
            <consortium name="The Broad Institute Genomics Platform"/>
            <consortium name="The Broad Institute Genome Sequencing Center for Infectious Disease"/>
            <person name="Wu L."/>
            <person name="Ma J."/>
        </authorList>
    </citation>
    <scope>NUCLEOTIDE SEQUENCE [LARGE SCALE GENOMIC DNA]</scope>
    <source>
        <strain evidence="10">KCTC 52298</strain>
    </source>
</reference>
<protein>
    <submittedName>
        <fullName evidence="9">RagB/SusD family nutrient uptake outer membrane protein</fullName>
    </submittedName>
</protein>
<evidence type="ECO:0000259" key="7">
    <source>
        <dbReference type="Pfam" id="PF07980"/>
    </source>
</evidence>
<proteinExistence type="inferred from homology"/>
<keyword evidence="4" id="KW-0472">Membrane</keyword>
<evidence type="ECO:0000313" key="10">
    <source>
        <dbReference type="Proteomes" id="UP001597440"/>
    </source>
</evidence>
<feature type="domain" description="SusD-like N-terminal" evidence="8">
    <location>
        <begin position="104"/>
        <end position="235"/>
    </location>
</feature>
<comment type="subcellular location">
    <subcellularLocation>
        <location evidence="1">Cell outer membrane</location>
    </subcellularLocation>
</comment>
<dbReference type="CDD" id="cd08977">
    <property type="entry name" value="SusD"/>
    <property type="match status" value="1"/>
</dbReference>
<dbReference type="EMBL" id="JBHULD010000014">
    <property type="protein sequence ID" value="MFD2554823.1"/>
    <property type="molecule type" value="Genomic_DNA"/>
</dbReference>
<name>A0ABW5L2M9_9SPHI</name>
<sequence>MKFNRLIILTAVAALGVSACKKDYLNRDPYGILDEGEFFKTDGAGLKMLTSCYQPMADGWGYTVNKVAIMDESVDNADAGGSDPGDRPQTTEVGRGRPLSSNALLNETWSNRYRGIGKCNQALAGYQKEGANLVQNGVKVSAETLARYIAEVKFLRAWYYLDLVTVFKSVPLITAVEDPSVRKPKASIEELRTQIYSDLDEAINSPHLPRLASMSSATEAGRASKDAALTIKARAALFFAGLMENAQMQGDAKADYELARVATEDVITNGNLSLLPDFNDLYRGDYKVGPFSKEVLFGVLRNYDPAFGMGGDAFAIMNVGRNNVGGWGGNTPTRDLASSFDSRDPRKMLTIISHEDIFLASNGSNEVHNYKGYFNDFNLQHSRKAFVPQQYRQNNDLQRSNWQPYWIRYAEVLLINAEATVKTGGSTVTALDRLNQVRRRAFVTTVKKDGPAVYRQFAKDLKDITDQEFNTTYAITSSDDVLAAIKKERRNELALEGFRLYDLIRWGTYVSTMKTFYTTYGFADKGRDVTDKSWPFPIPQVEIDRSNNVLVQHDNYL</sequence>
<comment type="caution">
    <text evidence="9">The sequence shown here is derived from an EMBL/GenBank/DDBJ whole genome shotgun (WGS) entry which is preliminary data.</text>
</comment>
<organism evidence="9 10">
    <name type="scientific">Sphingobacterium tabacisoli</name>
    <dbReference type="NCBI Taxonomy" id="2044855"/>
    <lineage>
        <taxon>Bacteria</taxon>
        <taxon>Pseudomonadati</taxon>
        <taxon>Bacteroidota</taxon>
        <taxon>Sphingobacteriia</taxon>
        <taxon>Sphingobacteriales</taxon>
        <taxon>Sphingobacteriaceae</taxon>
        <taxon>Sphingobacterium</taxon>
    </lineage>
</organism>
<keyword evidence="5" id="KW-0998">Cell outer membrane</keyword>
<evidence type="ECO:0000256" key="6">
    <source>
        <dbReference type="SAM" id="MobiDB-lite"/>
    </source>
</evidence>